<accession>A0AAD5K8J1</accession>
<feature type="signal peptide" evidence="1">
    <location>
        <begin position="1"/>
        <end position="17"/>
    </location>
</feature>
<dbReference type="EMBL" id="JAIXMP010000004">
    <property type="protein sequence ID" value="KAI9274562.1"/>
    <property type="molecule type" value="Genomic_DNA"/>
</dbReference>
<sequence length="79" mass="9179">MVWLSLISTLSSRIILGLPKGYATRVNRPTRFIHYLNNSDQFFWKSTNFTIATTKTGKKRKFSTDEESPMFLPDVFSSR</sequence>
<keyword evidence="1" id="KW-0732">Signal</keyword>
<dbReference type="AlphaFoldDB" id="A0AAD5K8J1"/>
<feature type="chain" id="PRO_5041924818" description="Secreted protein" evidence="1">
    <location>
        <begin position="18"/>
        <end position="79"/>
    </location>
</feature>
<dbReference type="Proteomes" id="UP001209540">
    <property type="component" value="Unassembled WGS sequence"/>
</dbReference>
<gene>
    <name evidence="2" type="ORF">BDA99DRAFT_497913</name>
</gene>
<evidence type="ECO:0000313" key="2">
    <source>
        <dbReference type="EMBL" id="KAI9274562.1"/>
    </source>
</evidence>
<evidence type="ECO:0000313" key="3">
    <source>
        <dbReference type="Proteomes" id="UP001209540"/>
    </source>
</evidence>
<name>A0AAD5K8J1_9FUNG</name>
<evidence type="ECO:0000256" key="1">
    <source>
        <dbReference type="SAM" id="SignalP"/>
    </source>
</evidence>
<keyword evidence="3" id="KW-1185">Reference proteome</keyword>
<evidence type="ECO:0008006" key="4">
    <source>
        <dbReference type="Google" id="ProtNLM"/>
    </source>
</evidence>
<reference evidence="2" key="2">
    <citation type="submission" date="2023-02" db="EMBL/GenBank/DDBJ databases">
        <authorList>
            <consortium name="DOE Joint Genome Institute"/>
            <person name="Mondo S.J."/>
            <person name="Chang Y."/>
            <person name="Wang Y."/>
            <person name="Ahrendt S."/>
            <person name="Andreopoulos W."/>
            <person name="Barry K."/>
            <person name="Beard J."/>
            <person name="Benny G.L."/>
            <person name="Blankenship S."/>
            <person name="Bonito G."/>
            <person name="Cuomo C."/>
            <person name="Desiro A."/>
            <person name="Gervers K.A."/>
            <person name="Hundley H."/>
            <person name="Kuo A."/>
            <person name="LaButti K."/>
            <person name="Lang B.F."/>
            <person name="Lipzen A."/>
            <person name="O'Donnell K."/>
            <person name="Pangilinan J."/>
            <person name="Reynolds N."/>
            <person name="Sandor L."/>
            <person name="Smith M.W."/>
            <person name="Tsang A."/>
            <person name="Grigoriev I.V."/>
            <person name="Stajich J.E."/>
            <person name="Spatafora J.W."/>
        </authorList>
    </citation>
    <scope>NUCLEOTIDE SEQUENCE</scope>
    <source>
        <strain evidence="2">RSA 2281</strain>
    </source>
</reference>
<protein>
    <recommendedName>
        <fullName evidence="4">Secreted protein</fullName>
    </recommendedName>
</protein>
<comment type="caution">
    <text evidence="2">The sequence shown here is derived from an EMBL/GenBank/DDBJ whole genome shotgun (WGS) entry which is preliminary data.</text>
</comment>
<organism evidence="2 3">
    <name type="scientific">Phascolomyces articulosus</name>
    <dbReference type="NCBI Taxonomy" id="60185"/>
    <lineage>
        <taxon>Eukaryota</taxon>
        <taxon>Fungi</taxon>
        <taxon>Fungi incertae sedis</taxon>
        <taxon>Mucoromycota</taxon>
        <taxon>Mucoromycotina</taxon>
        <taxon>Mucoromycetes</taxon>
        <taxon>Mucorales</taxon>
        <taxon>Lichtheimiaceae</taxon>
        <taxon>Phascolomyces</taxon>
    </lineage>
</organism>
<proteinExistence type="predicted"/>
<reference evidence="2" key="1">
    <citation type="journal article" date="2022" name="IScience">
        <title>Evolution of zygomycete secretomes and the origins of terrestrial fungal ecologies.</title>
        <authorList>
            <person name="Chang Y."/>
            <person name="Wang Y."/>
            <person name="Mondo S."/>
            <person name="Ahrendt S."/>
            <person name="Andreopoulos W."/>
            <person name="Barry K."/>
            <person name="Beard J."/>
            <person name="Benny G.L."/>
            <person name="Blankenship S."/>
            <person name="Bonito G."/>
            <person name="Cuomo C."/>
            <person name="Desiro A."/>
            <person name="Gervers K.A."/>
            <person name="Hundley H."/>
            <person name="Kuo A."/>
            <person name="LaButti K."/>
            <person name="Lang B.F."/>
            <person name="Lipzen A."/>
            <person name="O'Donnell K."/>
            <person name="Pangilinan J."/>
            <person name="Reynolds N."/>
            <person name="Sandor L."/>
            <person name="Smith M.E."/>
            <person name="Tsang A."/>
            <person name="Grigoriev I.V."/>
            <person name="Stajich J.E."/>
            <person name="Spatafora J.W."/>
        </authorList>
    </citation>
    <scope>NUCLEOTIDE SEQUENCE</scope>
    <source>
        <strain evidence="2">RSA 2281</strain>
    </source>
</reference>